<protein>
    <submittedName>
        <fullName evidence="1">CLUMA_CG007579, isoform A</fullName>
    </submittedName>
</protein>
<dbReference type="AlphaFoldDB" id="A0A1J1I128"/>
<organism evidence="1 2">
    <name type="scientific">Clunio marinus</name>
    <dbReference type="NCBI Taxonomy" id="568069"/>
    <lineage>
        <taxon>Eukaryota</taxon>
        <taxon>Metazoa</taxon>
        <taxon>Ecdysozoa</taxon>
        <taxon>Arthropoda</taxon>
        <taxon>Hexapoda</taxon>
        <taxon>Insecta</taxon>
        <taxon>Pterygota</taxon>
        <taxon>Neoptera</taxon>
        <taxon>Endopterygota</taxon>
        <taxon>Diptera</taxon>
        <taxon>Nematocera</taxon>
        <taxon>Chironomoidea</taxon>
        <taxon>Chironomidae</taxon>
        <taxon>Clunio</taxon>
    </lineage>
</organism>
<accession>A0A1J1I128</accession>
<dbReference type="Proteomes" id="UP000183832">
    <property type="component" value="Unassembled WGS sequence"/>
</dbReference>
<sequence length="71" mass="8454">MIFICQIKSQEKLRATTAAVTLTAFLIYDEHSLEDFKLRNDEKKFTFIRKAKQIAAYQVEREEEREESKKP</sequence>
<keyword evidence="2" id="KW-1185">Reference proteome</keyword>
<evidence type="ECO:0000313" key="1">
    <source>
        <dbReference type="EMBL" id="CRK94055.1"/>
    </source>
</evidence>
<name>A0A1J1I128_9DIPT</name>
<dbReference type="EMBL" id="CVRI01000038">
    <property type="protein sequence ID" value="CRK94055.1"/>
    <property type="molecule type" value="Genomic_DNA"/>
</dbReference>
<gene>
    <name evidence="1" type="ORF">CLUMA_CG007579</name>
</gene>
<reference evidence="1 2" key="1">
    <citation type="submission" date="2015-04" db="EMBL/GenBank/DDBJ databases">
        <authorList>
            <person name="Syromyatnikov M.Y."/>
            <person name="Popov V.N."/>
        </authorList>
    </citation>
    <scope>NUCLEOTIDE SEQUENCE [LARGE SCALE GENOMIC DNA]</scope>
</reference>
<evidence type="ECO:0000313" key="2">
    <source>
        <dbReference type="Proteomes" id="UP000183832"/>
    </source>
</evidence>
<proteinExistence type="predicted"/>